<dbReference type="AlphaFoldDB" id="A0AAD9PKQ7"/>
<dbReference type="EMBL" id="JALLKP010000002">
    <property type="protein sequence ID" value="KAK2196608.1"/>
    <property type="molecule type" value="Genomic_DNA"/>
</dbReference>
<reference evidence="2" key="1">
    <citation type="journal article" date="2023" name="Nat. Microbiol.">
        <title>Babesia duncani multi-omics identifies virulence factors and drug targets.</title>
        <authorList>
            <person name="Singh P."/>
            <person name="Lonardi S."/>
            <person name="Liang Q."/>
            <person name="Vydyam P."/>
            <person name="Khabirova E."/>
            <person name="Fang T."/>
            <person name="Gihaz S."/>
            <person name="Thekkiniath J."/>
            <person name="Munshi M."/>
            <person name="Abel S."/>
            <person name="Ciampossin L."/>
            <person name="Batugedara G."/>
            <person name="Gupta M."/>
            <person name="Lu X.M."/>
            <person name="Lenz T."/>
            <person name="Chakravarty S."/>
            <person name="Cornillot E."/>
            <person name="Hu Y."/>
            <person name="Ma W."/>
            <person name="Gonzalez L.M."/>
            <person name="Sanchez S."/>
            <person name="Estrada K."/>
            <person name="Sanchez-Flores A."/>
            <person name="Montero E."/>
            <person name="Harb O.S."/>
            <person name="Le Roch K.G."/>
            <person name="Mamoun C.B."/>
        </authorList>
    </citation>
    <scope>NUCLEOTIDE SEQUENCE</scope>
    <source>
        <strain evidence="2">WA1</strain>
    </source>
</reference>
<organism evidence="2 3">
    <name type="scientific">Babesia duncani</name>
    <dbReference type="NCBI Taxonomy" id="323732"/>
    <lineage>
        <taxon>Eukaryota</taxon>
        <taxon>Sar</taxon>
        <taxon>Alveolata</taxon>
        <taxon>Apicomplexa</taxon>
        <taxon>Aconoidasida</taxon>
        <taxon>Piroplasmida</taxon>
        <taxon>Babesiidae</taxon>
        <taxon>Babesia</taxon>
    </lineage>
</organism>
<protein>
    <submittedName>
        <fullName evidence="2">Uncharacterized protein</fullName>
    </submittedName>
</protein>
<sequence>MKKTERVSEPLLALDLSIDSPLKSILSGRSNCGIDYRLDGIADHASDVVVKRHKINANSEHRFNKRSCNLGKERETGDAICADVDASISPEISSMLDIWSKSIVDDLRTAPTVDEACRKLRPYLKDFLLFSNRYIPKVEDGKEVEQLRSRLTQYVNEKHFLCNVIKLQHETIKKLQDAQIVAENSAHEHEALKQELKHLKECIASYLSNNDQIVEIPLNHDSNNFRKPPDVY</sequence>
<name>A0AAD9PKQ7_9APIC</name>
<proteinExistence type="predicted"/>
<evidence type="ECO:0000256" key="1">
    <source>
        <dbReference type="SAM" id="Coils"/>
    </source>
</evidence>
<keyword evidence="3" id="KW-1185">Reference proteome</keyword>
<dbReference type="RefSeq" id="XP_067803450.1">
    <property type="nucleotide sequence ID" value="XM_067946886.1"/>
</dbReference>
<evidence type="ECO:0000313" key="3">
    <source>
        <dbReference type="Proteomes" id="UP001214638"/>
    </source>
</evidence>
<keyword evidence="1" id="KW-0175">Coiled coil</keyword>
<dbReference type="GeneID" id="94336154"/>
<dbReference type="Proteomes" id="UP001214638">
    <property type="component" value="Unassembled WGS sequence"/>
</dbReference>
<gene>
    <name evidence="2" type="ORF">BdWA1_001856</name>
</gene>
<evidence type="ECO:0000313" key="2">
    <source>
        <dbReference type="EMBL" id="KAK2196608.1"/>
    </source>
</evidence>
<feature type="coiled-coil region" evidence="1">
    <location>
        <begin position="175"/>
        <end position="209"/>
    </location>
</feature>
<comment type="caution">
    <text evidence="2">The sequence shown here is derived from an EMBL/GenBank/DDBJ whole genome shotgun (WGS) entry which is preliminary data.</text>
</comment>
<accession>A0AAD9PKQ7</accession>
<dbReference type="KEGG" id="bdw:94336154"/>